<dbReference type="InterPro" id="IPR016039">
    <property type="entry name" value="Thiolase-like"/>
</dbReference>
<dbReference type="Pfam" id="PF00195">
    <property type="entry name" value="Chal_sti_synt_N"/>
    <property type="match status" value="1"/>
</dbReference>
<dbReference type="InterPro" id="IPR001099">
    <property type="entry name" value="Chalcone/stilbene_synt_N"/>
</dbReference>
<reference evidence="4 5" key="1">
    <citation type="submission" date="2017-06" db="EMBL/GenBank/DDBJ databases">
        <authorList>
            <person name="Kim H.J."/>
            <person name="Triplett B.A."/>
        </authorList>
    </citation>
    <scope>NUCLEOTIDE SEQUENCE [LARGE SCALE GENOMIC DNA]</scope>
    <source>
        <strain evidence="4 5">CGMCC 4.1858</strain>
    </source>
</reference>
<accession>A0A239LU00</accession>
<dbReference type="RefSeq" id="WP_089227267.1">
    <property type="nucleotide sequence ID" value="NZ_FZOF01000021.1"/>
</dbReference>
<dbReference type="SUPFAM" id="SSF53901">
    <property type="entry name" value="Thiolase-like"/>
    <property type="match status" value="2"/>
</dbReference>
<dbReference type="AlphaFoldDB" id="A0A239LU00"/>
<evidence type="ECO:0000313" key="5">
    <source>
        <dbReference type="Proteomes" id="UP000198280"/>
    </source>
</evidence>
<evidence type="ECO:0000256" key="1">
    <source>
        <dbReference type="ARBA" id="ARBA00022679"/>
    </source>
</evidence>
<name>A0A239LU00_9ACTN</name>
<sequence>MTAFVTCPRIVLPPHKVTTGEILDDIRAHHSDHARLAVILRAVTGCGVDTRYFTRPLSEVAHPRGAQQRIEEAFGDAAEMAVQAARQALEASGVRAAEVDCVITSHTTSWAVPNLDVHLIGALGLRPTVSRIPLATLACAGGVHALVRAADYLRARPGSRVLVTVAEVLSAIYHRTDTTIESMIYRALFGDSAGAVLVTDEPLGSGLAVEDGVEILLPDSLDRYWGRLDHEGLHFDSTKKAARAAVDTLPLLQEWMGPWQPDWAVVHPGGPRIITDMAAGIGLVPQAAWHSVDSLREVGNLGGVAVLDVLARTPTDPPVNGSEGLAVAVGPGFTLSGVRGHWHS</sequence>
<dbReference type="OrthoDB" id="4334218at2"/>
<gene>
    <name evidence="4" type="ORF">SAMN05216252_12190</name>
</gene>
<dbReference type="GO" id="GO:0016747">
    <property type="term" value="F:acyltransferase activity, transferring groups other than amino-acyl groups"/>
    <property type="evidence" value="ECO:0007669"/>
    <property type="project" value="InterPro"/>
</dbReference>
<proteinExistence type="predicted"/>
<dbReference type="PANTHER" id="PTHR11877">
    <property type="entry name" value="HYDROXYMETHYLGLUTARYL-COA SYNTHASE"/>
    <property type="match status" value="1"/>
</dbReference>
<dbReference type="GO" id="GO:0030639">
    <property type="term" value="P:polyketide biosynthetic process"/>
    <property type="evidence" value="ECO:0007669"/>
    <property type="project" value="TreeGrafter"/>
</dbReference>
<keyword evidence="1" id="KW-0808">Transferase</keyword>
<dbReference type="Gene3D" id="3.40.47.10">
    <property type="match status" value="2"/>
</dbReference>
<evidence type="ECO:0000313" key="4">
    <source>
        <dbReference type="EMBL" id="SNT34016.1"/>
    </source>
</evidence>
<evidence type="ECO:0000259" key="3">
    <source>
        <dbReference type="Pfam" id="PF00195"/>
    </source>
</evidence>
<organism evidence="4 5">
    <name type="scientific">Actinacidiphila glaucinigra</name>
    <dbReference type="NCBI Taxonomy" id="235986"/>
    <lineage>
        <taxon>Bacteria</taxon>
        <taxon>Bacillati</taxon>
        <taxon>Actinomycetota</taxon>
        <taxon>Actinomycetes</taxon>
        <taxon>Kitasatosporales</taxon>
        <taxon>Streptomycetaceae</taxon>
        <taxon>Actinacidiphila</taxon>
    </lineage>
</organism>
<feature type="active site" description="Acyl-thioester intermediate" evidence="2">
    <location>
        <position position="139"/>
    </location>
</feature>
<dbReference type="PIRSF" id="PIRSF000451">
    <property type="entry name" value="PKS_III"/>
    <property type="match status" value="1"/>
</dbReference>
<protein>
    <submittedName>
        <fullName evidence="4">1,3,6,8-tetrahydroxynaphthalene synthase</fullName>
    </submittedName>
</protein>
<keyword evidence="5" id="KW-1185">Reference proteome</keyword>
<dbReference type="PANTHER" id="PTHR11877:SF46">
    <property type="entry name" value="TYPE III POLYKETIDE SYNTHASE A"/>
    <property type="match status" value="1"/>
</dbReference>
<evidence type="ECO:0000256" key="2">
    <source>
        <dbReference type="PIRSR" id="PIRSR000451-1"/>
    </source>
</evidence>
<dbReference type="InterPro" id="IPR011141">
    <property type="entry name" value="Polyketide_synthase_type-III"/>
</dbReference>
<dbReference type="Proteomes" id="UP000198280">
    <property type="component" value="Unassembled WGS sequence"/>
</dbReference>
<dbReference type="EMBL" id="FZOF01000021">
    <property type="protein sequence ID" value="SNT34016.1"/>
    <property type="molecule type" value="Genomic_DNA"/>
</dbReference>
<feature type="domain" description="Chalcone/stilbene synthase N-terminal" evidence="3">
    <location>
        <begin position="67"/>
        <end position="202"/>
    </location>
</feature>